<evidence type="ECO:0000313" key="2">
    <source>
        <dbReference type="Proteomes" id="UP001637618"/>
    </source>
</evidence>
<protein>
    <submittedName>
        <fullName evidence="1">DUF1173 domain-containing protein</fullName>
    </submittedName>
</protein>
<sequence>MARTALTKSFAAELNAWQAGAQIYAIVHVSVRAGTKPYADVNKVALMRVSERLIPLDSGHEATVEKLLYDNQRSFYKPLRFDAVFPDFWLLDMASDYPMEVFGMNTAEYLARKVVKVAHYNANYPSGWWQWDACANATIAPLPVSAESA</sequence>
<accession>A0ACC7PPB9</accession>
<dbReference type="EMBL" id="JAPEQY010000029">
    <property type="protein sequence ID" value="MFO2480562.1"/>
    <property type="molecule type" value="Genomic_DNA"/>
</dbReference>
<dbReference type="Proteomes" id="UP001637618">
    <property type="component" value="Unassembled WGS sequence"/>
</dbReference>
<proteinExistence type="predicted"/>
<comment type="caution">
    <text evidence="1">The sequence shown here is derived from an EMBL/GenBank/DDBJ whole genome shotgun (WGS) entry which is preliminary data.</text>
</comment>
<organism evidence="1 2">
    <name type="scientific">Pseudomonas imrae</name>
    <dbReference type="NCBI Taxonomy" id="2992837"/>
    <lineage>
        <taxon>Bacteria</taxon>
        <taxon>Pseudomonadati</taxon>
        <taxon>Pseudomonadota</taxon>
        <taxon>Gammaproteobacteria</taxon>
        <taxon>Pseudomonadales</taxon>
        <taxon>Pseudomonadaceae</taxon>
        <taxon>Pseudomonas</taxon>
    </lineage>
</organism>
<name>A0ACC7PPB9_9PSED</name>
<gene>
    <name evidence="1" type="ORF">OOJ96_24585</name>
</gene>
<keyword evidence="2" id="KW-1185">Reference proteome</keyword>
<evidence type="ECO:0000313" key="1">
    <source>
        <dbReference type="EMBL" id="MFO2480562.1"/>
    </source>
</evidence>
<reference evidence="1" key="1">
    <citation type="submission" date="2022-11" db="EMBL/GenBank/DDBJ databases">
        <title>Draft genome sequences of strains of Pseudomonas imrae sp. nov.</title>
        <authorList>
            <person name="Salva Serra F."/>
            <person name="Nimje P."/>
            <person name="Moore E.R.B."/>
            <person name="Marathe N.P."/>
        </authorList>
    </citation>
    <scope>NUCLEOTIDE SEQUENCE</scope>
    <source>
        <strain evidence="1">15FMM2</strain>
    </source>
</reference>